<feature type="transmembrane region" description="Helical" evidence="6">
    <location>
        <begin position="69"/>
        <end position="87"/>
    </location>
</feature>
<evidence type="ECO:0000313" key="8">
    <source>
        <dbReference type="Proteomes" id="UP000593802"/>
    </source>
</evidence>
<evidence type="ECO:0000256" key="2">
    <source>
        <dbReference type="ARBA" id="ARBA00022475"/>
    </source>
</evidence>
<organism evidence="7 8">
    <name type="scientific">Effusibacillus dendaii</name>
    <dbReference type="NCBI Taxonomy" id="2743772"/>
    <lineage>
        <taxon>Bacteria</taxon>
        <taxon>Bacillati</taxon>
        <taxon>Bacillota</taxon>
        <taxon>Bacilli</taxon>
        <taxon>Bacillales</taxon>
        <taxon>Alicyclobacillaceae</taxon>
        <taxon>Effusibacillus</taxon>
    </lineage>
</organism>
<dbReference type="GO" id="GO:0005886">
    <property type="term" value="C:plasma membrane"/>
    <property type="evidence" value="ECO:0007669"/>
    <property type="project" value="UniProtKB-SubCell"/>
</dbReference>
<dbReference type="InterPro" id="IPR003740">
    <property type="entry name" value="YitT"/>
</dbReference>
<protein>
    <recommendedName>
        <fullName evidence="9">YitT family protein</fullName>
    </recommendedName>
</protein>
<keyword evidence="8" id="KW-1185">Reference proteome</keyword>
<proteinExistence type="predicted"/>
<dbReference type="InterPro" id="IPR051461">
    <property type="entry name" value="UPF0750_membrane"/>
</dbReference>
<dbReference type="Pfam" id="PF02588">
    <property type="entry name" value="YitT_membrane"/>
    <property type="match status" value="1"/>
</dbReference>
<evidence type="ECO:0000256" key="5">
    <source>
        <dbReference type="ARBA" id="ARBA00023136"/>
    </source>
</evidence>
<dbReference type="PANTHER" id="PTHR33545:SF5">
    <property type="entry name" value="UPF0750 MEMBRANE PROTEIN YITT"/>
    <property type="match status" value="1"/>
</dbReference>
<feature type="transmembrane region" description="Helical" evidence="6">
    <location>
        <begin position="167"/>
        <end position="187"/>
    </location>
</feature>
<sequence>MKNYLYIFITIVFFAVGNLLFAVPNKIMNGGMTGLSLMAYYVFGLNIGLGIFLLNLPLFLLAFLFYRNLFYNSVVCMAVSSLVIGVLQNPLLRFGVHNVWVGSIVGGFWMGTALGVLAHFNASLGGGSLLGKMVHQRYGWSLSRSIFLIDSSVFPLGFFVVGARETLFSLLLTAFSSLGVFTVSALLKAKSATKNLQRSA</sequence>
<reference evidence="7 8" key="1">
    <citation type="submission" date="2020-08" db="EMBL/GenBank/DDBJ databases">
        <title>Complete Genome Sequence of Effusibacillus dendaii Strain skT53, Isolated from Farmland soil.</title>
        <authorList>
            <person name="Konishi T."/>
            <person name="Kawasaki H."/>
        </authorList>
    </citation>
    <scope>NUCLEOTIDE SEQUENCE [LARGE SCALE GENOMIC DNA]</scope>
    <source>
        <strain evidence="8">skT53</strain>
    </source>
</reference>
<name>A0A7I8DED2_9BACL</name>
<dbReference type="RefSeq" id="WP_200760287.1">
    <property type="nucleotide sequence ID" value="NZ_AP023366.1"/>
</dbReference>
<dbReference type="KEGG" id="eff:skT53_12560"/>
<keyword evidence="4 6" id="KW-1133">Transmembrane helix</keyword>
<dbReference type="AlphaFoldDB" id="A0A7I8DED2"/>
<accession>A0A7I8DED2</accession>
<evidence type="ECO:0000256" key="6">
    <source>
        <dbReference type="SAM" id="Phobius"/>
    </source>
</evidence>
<feature type="transmembrane region" description="Helical" evidence="6">
    <location>
        <begin position="99"/>
        <end position="120"/>
    </location>
</feature>
<evidence type="ECO:0000256" key="1">
    <source>
        <dbReference type="ARBA" id="ARBA00004651"/>
    </source>
</evidence>
<keyword evidence="5 6" id="KW-0472">Membrane</keyword>
<evidence type="ECO:0000256" key="3">
    <source>
        <dbReference type="ARBA" id="ARBA00022692"/>
    </source>
</evidence>
<dbReference type="EMBL" id="AP023366">
    <property type="protein sequence ID" value="BCJ86271.1"/>
    <property type="molecule type" value="Genomic_DNA"/>
</dbReference>
<dbReference type="Proteomes" id="UP000593802">
    <property type="component" value="Chromosome"/>
</dbReference>
<evidence type="ECO:0000256" key="4">
    <source>
        <dbReference type="ARBA" id="ARBA00022989"/>
    </source>
</evidence>
<gene>
    <name evidence="7" type="ORF">skT53_12560</name>
</gene>
<keyword evidence="3 6" id="KW-0812">Transmembrane</keyword>
<dbReference type="PANTHER" id="PTHR33545">
    <property type="entry name" value="UPF0750 MEMBRANE PROTEIN YITT-RELATED"/>
    <property type="match status" value="1"/>
</dbReference>
<comment type="subcellular location">
    <subcellularLocation>
        <location evidence="1">Cell membrane</location>
        <topology evidence="1">Multi-pass membrane protein</topology>
    </subcellularLocation>
</comment>
<feature type="transmembrane region" description="Helical" evidence="6">
    <location>
        <begin position="38"/>
        <end position="62"/>
    </location>
</feature>
<feature type="transmembrane region" description="Helical" evidence="6">
    <location>
        <begin position="141"/>
        <end position="161"/>
    </location>
</feature>
<evidence type="ECO:0000313" key="7">
    <source>
        <dbReference type="EMBL" id="BCJ86271.1"/>
    </source>
</evidence>
<evidence type="ECO:0008006" key="9">
    <source>
        <dbReference type="Google" id="ProtNLM"/>
    </source>
</evidence>
<keyword evidence="2" id="KW-1003">Cell membrane</keyword>